<keyword evidence="2" id="KW-0812">Transmembrane</keyword>
<evidence type="ECO:0000313" key="5">
    <source>
        <dbReference type="Proteomes" id="UP000030640"/>
    </source>
</evidence>
<dbReference type="RefSeq" id="XP_008818297.1">
    <property type="nucleotide sequence ID" value="XM_008820075.1"/>
</dbReference>
<organism evidence="4 5">
    <name type="scientific">Plasmodium inui San Antonio 1</name>
    <dbReference type="NCBI Taxonomy" id="1237626"/>
    <lineage>
        <taxon>Eukaryota</taxon>
        <taxon>Sar</taxon>
        <taxon>Alveolata</taxon>
        <taxon>Apicomplexa</taxon>
        <taxon>Aconoidasida</taxon>
        <taxon>Haemosporida</taxon>
        <taxon>Plasmodiidae</taxon>
        <taxon>Plasmodium</taxon>
        <taxon>Plasmodium (Plasmodium)</taxon>
    </lineage>
</organism>
<proteinExistence type="predicted"/>
<evidence type="ECO:0000256" key="2">
    <source>
        <dbReference type="SAM" id="Phobius"/>
    </source>
</evidence>
<protein>
    <submittedName>
        <fullName evidence="4">Uncharacterized protein</fullName>
    </submittedName>
</protein>
<feature type="region of interest" description="Disordered" evidence="1">
    <location>
        <begin position="37"/>
        <end position="128"/>
    </location>
</feature>
<reference evidence="4 5" key="1">
    <citation type="submission" date="2013-02" db="EMBL/GenBank/DDBJ databases">
        <title>The Genome Sequence of Plasmodium inui San Antonio 1.</title>
        <authorList>
            <consortium name="The Broad Institute Genome Sequencing Platform"/>
            <consortium name="The Broad Institute Genome Sequencing Center for Infectious Disease"/>
            <person name="Neafsey D."/>
            <person name="Cheeseman I."/>
            <person name="Volkman S."/>
            <person name="Adams J."/>
            <person name="Walker B."/>
            <person name="Young S.K."/>
            <person name="Zeng Q."/>
            <person name="Gargeya S."/>
            <person name="Fitzgerald M."/>
            <person name="Haas B."/>
            <person name="Abouelleil A."/>
            <person name="Alvarado L."/>
            <person name="Arachchi H.M."/>
            <person name="Berlin A.M."/>
            <person name="Chapman S.B."/>
            <person name="Dewar J."/>
            <person name="Goldberg J."/>
            <person name="Griggs A."/>
            <person name="Gujja S."/>
            <person name="Hansen M."/>
            <person name="Howarth C."/>
            <person name="Imamovic A."/>
            <person name="Larimer J."/>
            <person name="McCowan C."/>
            <person name="Murphy C."/>
            <person name="Neiman D."/>
            <person name="Pearson M."/>
            <person name="Priest M."/>
            <person name="Roberts A."/>
            <person name="Saif S."/>
            <person name="Shea T."/>
            <person name="Sisk P."/>
            <person name="Sykes S."/>
            <person name="Wortman J."/>
            <person name="Nusbaum C."/>
            <person name="Birren B."/>
        </authorList>
    </citation>
    <scope>NUCLEOTIDE SEQUENCE [LARGE SCALE GENOMIC DNA]</scope>
    <source>
        <strain evidence="4 5">San Antonio 1</strain>
    </source>
</reference>
<dbReference type="Proteomes" id="UP000030640">
    <property type="component" value="Unassembled WGS sequence"/>
</dbReference>
<dbReference type="EMBL" id="KI965483">
    <property type="protein sequence ID" value="EUD65092.1"/>
    <property type="molecule type" value="Genomic_DNA"/>
</dbReference>
<sequence>MFCDKLVFLFFFSLLTIVWGDVDSRDVNEAKILIEPGDWSTRGGHSTPGEKKGSNGDEKGGEVNKPDKVDKMDKSDNTDEVDTAGEEEEQQDVDDTASDGDDAEIEDASPEDEEDPPKEFPTEGKNNHRNNIQALINEYYTNVIIPKKSKERAEMEEEKKKMSLMTRVKNFFRRKKEEKKNKPLTLIEYIRQKNKKILELEEERARRHTIKDMYKYLFLTTAYLLFNLAIIPFIGYFYLSKCVRDAIMKQYKNNRDRRIVPYNYDFSADSRSMRFSSKTFRKCRYHLPQTGSDFPFMVGMHHGEPYAIVKL</sequence>
<feature type="compositionally biased region" description="Acidic residues" evidence="1">
    <location>
        <begin position="78"/>
        <end position="116"/>
    </location>
</feature>
<dbReference type="GeneID" id="20039766"/>
<feature type="compositionally biased region" description="Basic and acidic residues" evidence="1">
    <location>
        <begin position="48"/>
        <end position="77"/>
    </location>
</feature>
<dbReference type="VEuPathDB" id="PlasmoDB:C922_04492"/>
<keyword evidence="3" id="KW-0732">Signal</keyword>
<keyword evidence="2" id="KW-1133">Transmembrane helix</keyword>
<feature type="signal peptide" evidence="3">
    <location>
        <begin position="1"/>
        <end position="20"/>
    </location>
</feature>
<accession>W6ZWE4</accession>
<keyword evidence="5" id="KW-1185">Reference proteome</keyword>
<feature type="transmembrane region" description="Helical" evidence="2">
    <location>
        <begin position="216"/>
        <end position="239"/>
    </location>
</feature>
<gene>
    <name evidence="4" type="ORF">C922_04492</name>
</gene>
<dbReference type="OrthoDB" id="392922at2759"/>
<feature type="compositionally biased region" description="Basic and acidic residues" evidence="1">
    <location>
        <begin position="117"/>
        <end position="126"/>
    </location>
</feature>
<name>W6ZWE4_9APIC</name>
<feature type="chain" id="PRO_5004887318" evidence="3">
    <location>
        <begin position="21"/>
        <end position="311"/>
    </location>
</feature>
<keyword evidence="2" id="KW-0472">Membrane</keyword>
<evidence type="ECO:0000256" key="1">
    <source>
        <dbReference type="SAM" id="MobiDB-lite"/>
    </source>
</evidence>
<evidence type="ECO:0000313" key="4">
    <source>
        <dbReference type="EMBL" id="EUD65092.1"/>
    </source>
</evidence>
<evidence type="ECO:0000256" key="3">
    <source>
        <dbReference type="SAM" id="SignalP"/>
    </source>
</evidence>
<dbReference type="AlphaFoldDB" id="W6ZWE4"/>